<dbReference type="GeneID" id="105228339"/>
<dbReference type="KEGG" id="bdr:105228339"/>
<dbReference type="PROSITE" id="PS00027">
    <property type="entry name" value="HOMEOBOX_1"/>
    <property type="match status" value="1"/>
</dbReference>
<dbReference type="PANTHER" id="PTHR24340:SF109">
    <property type="entry name" value="BARH LIKE HOMEOBOX 1"/>
    <property type="match status" value="1"/>
</dbReference>
<feature type="region of interest" description="Disordered" evidence="7">
    <location>
        <begin position="194"/>
        <end position="252"/>
    </location>
</feature>
<dbReference type="InParanoid" id="A0A6I9VAU2"/>
<keyword evidence="2 5" id="KW-0238">DNA-binding</keyword>
<reference evidence="10" key="1">
    <citation type="submission" date="2025-08" db="UniProtKB">
        <authorList>
            <consortium name="RefSeq"/>
        </authorList>
    </citation>
    <scope>IDENTIFICATION</scope>
    <source>
        <tissue evidence="10">Adult</tissue>
    </source>
</reference>
<dbReference type="GO" id="GO:0000978">
    <property type="term" value="F:RNA polymerase II cis-regulatory region sequence-specific DNA binding"/>
    <property type="evidence" value="ECO:0007669"/>
    <property type="project" value="TreeGrafter"/>
</dbReference>
<dbReference type="SMART" id="SM00389">
    <property type="entry name" value="HOX"/>
    <property type="match status" value="1"/>
</dbReference>
<feature type="domain" description="Homeobox" evidence="8">
    <location>
        <begin position="246"/>
        <end position="306"/>
    </location>
</feature>
<evidence type="ECO:0000256" key="5">
    <source>
        <dbReference type="PROSITE-ProRule" id="PRU00108"/>
    </source>
</evidence>
<feature type="compositionally biased region" description="Polar residues" evidence="7">
    <location>
        <begin position="87"/>
        <end position="106"/>
    </location>
</feature>
<dbReference type="GO" id="GO:0005634">
    <property type="term" value="C:nucleus"/>
    <property type="evidence" value="ECO:0007669"/>
    <property type="project" value="UniProtKB-SubCell"/>
</dbReference>
<dbReference type="InterPro" id="IPR001356">
    <property type="entry name" value="HD"/>
</dbReference>
<evidence type="ECO:0000256" key="7">
    <source>
        <dbReference type="SAM" id="MobiDB-lite"/>
    </source>
</evidence>
<gene>
    <name evidence="10" type="primary">LOC105228339</name>
</gene>
<dbReference type="RefSeq" id="XP_011206444.2">
    <property type="nucleotide sequence ID" value="XM_011208142.4"/>
</dbReference>
<dbReference type="CDD" id="cd00086">
    <property type="entry name" value="homeodomain"/>
    <property type="match status" value="1"/>
</dbReference>
<dbReference type="Gene3D" id="1.10.10.60">
    <property type="entry name" value="Homeodomain-like"/>
    <property type="match status" value="1"/>
</dbReference>
<organism evidence="9 10">
    <name type="scientific">Bactrocera dorsalis</name>
    <name type="common">Oriental fruit fly</name>
    <name type="synonym">Dacus dorsalis</name>
    <dbReference type="NCBI Taxonomy" id="27457"/>
    <lineage>
        <taxon>Eukaryota</taxon>
        <taxon>Metazoa</taxon>
        <taxon>Ecdysozoa</taxon>
        <taxon>Arthropoda</taxon>
        <taxon>Hexapoda</taxon>
        <taxon>Insecta</taxon>
        <taxon>Pterygota</taxon>
        <taxon>Neoptera</taxon>
        <taxon>Endopterygota</taxon>
        <taxon>Diptera</taxon>
        <taxon>Brachycera</taxon>
        <taxon>Muscomorpha</taxon>
        <taxon>Tephritoidea</taxon>
        <taxon>Tephritidae</taxon>
        <taxon>Bactrocera</taxon>
        <taxon>Bactrocera</taxon>
    </lineage>
</organism>
<dbReference type="GO" id="GO:0030154">
    <property type="term" value="P:cell differentiation"/>
    <property type="evidence" value="ECO:0007669"/>
    <property type="project" value="TreeGrafter"/>
</dbReference>
<feature type="DNA-binding region" description="Homeobox" evidence="5">
    <location>
        <begin position="248"/>
        <end position="307"/>
    </location>
</feature>
<evidence type="ECO:0000256" key="4">
    <source>
        <dbReference type="ARBA" id="ARBA00023242"/>
    </source>
</evidence>
<dbReference type="PANTHER" id="PTHR24340">
    <property type="entry name" value="HOMEOBOX PROTEIN NKX"/>
    <property type="match status" value="1"/>
</dbReference>
<sequence length="513" mass="55031">MKDSMTFITSPSTTSEQKQKMSNLKPNRSRFMINDILAGSAAAAAAVEAANAAGVAAAAVFYKHQHHQQQQQNINNNNHSGNNSSQTPFIQCSQPPFESSTSLQQSDPPPIPLTLHHHSTHLQPSQMHHSRGPPHTLIPQHTQTPVSAVAAVAQKIHFPVGATQIGSNGINVVQYAAAMQQHYANATSVVRDFDNNSDYQDNEDCDSEVGSGGHLDDTSVCSNGAKDEDGNSIKSGSTNDTHGLSKKQRKARTAFTDHQLQTLEKSFERQKYLSVQERQELAHKLDLSDCQVKTWYQNRRTKWKRQTAVGLELLAEAGNFAAFQRLYGGTPYLGAWPYPGSQSPHAGPAPSSIDLYYRQAAAAAAMQKPLPYNLYAGVHNVGPLASLPVSATSPFSHLSASNSLTSLSSYYQSASVAAVAAAAGTTSNTNSIAVVKPLSSPPLPAIAPTVAPATQINTTTDQRYSPCSPTPQSPTRHIVLSRSPSPTLNPGSPPGRSRESSQLQSDDDDQIQV</sequence>
<feature type="region of interest" description="Disordered" evidence="7">
    <location>
        <begin position="66"/>
        <end position="140"/>
    </location>
</feature>
<dbReference type="InterPro" id="IPR017970">
    <property type="entry name" value="Homeobox_CS"/>
</dbReference>
<dbReference type="InterPro" id="IPR050394">
    <property type="entry name" value="Homeobox_NK-like"/>
</dbReference>
<dbReference type="InterPro" id="IPR020479">
    <property type="entry name" value="HD_metazoa"/>
</dbReference>
<keyword evidence="3 5" id="KW-0371">Homeobox</keyword>
<dbReference type="GO" id="GO:0000981">
    <property type="term" value="F:DNA-binding transcription factor activity, RNA polymerase II-specific"/>
    <property type="evidence" value="ECO:0007669"/>
    <property type="project" value="InterPro"/>
</dbReference>
<feature type="compositionally biased region" description="Low complexity" evidence="7">
    <location>
        <begin position="68"/>
        <end position="86"/>
    </location>
</feature>
<dbReference type="Proteomes" id="UP001652620">
    <property type="component" value="Chromosome 4"/>
</dbReference>
<protein>
    <submittedName>
        <fullName evidence="10">Homeobox protein B-H1</fullName>
    </submittedName>
</protein>
<accession>A0A6I9VAU2</accession>
<evidence type="ECO:0000256" key="1">
    <source>
        <dbReference type="ARBA" id="ARBA00004123"/>
    </source>
</evidence>
<dbReference type="Pfam" id="PF00046">
    <property type="entry name" value="Homeodomain"/>
    <property type="match status" value="1"/>
</dbReference>
<evidence type="ECO:0000256" key="6">
    <source>
        <dbReference type="RuleBase" id="RU000682"/>
    </source>
</evidence>
<dbReference type="InterPro" id="IPR009057">
    <property type="entry name" value="Homeodomain-like_sf"/>
</dbReference>
<dbReference type="PRINTS" id="PR00024">
    <property type="entry name" value="HOMEOBOX"/>
</dbReference>
<dbReference type="SUPFAM" id="SSF46689">
    <property type="entry name" value="Homeodomain-like"/>
    <property type="match status" value="1"/>
</dbReference>
<keyword evidence="9" id="KW-1185">Reference proteome</keyword>
<feature type="compositionally biased region" description="Polar residues" evidence="7">
    <location>
        <begin position="232"/>
        <end position="242"/>
    </location>
</feature>
<evidence type="ECO:0000259" key="8">
    <source>
        <dbReference type="PROSITE" id="PS50071"/>
    </source>
</evidence>
<name>A0A6I9VAU2_BACDO</name>
<dbReference type="OrthoDB" id="6159439at2759"/>
<dbReference type="AlphaFoldDB" id="A0A6I9VAU2"/>
<evidence type="ECO:0000256" key="3">
    <source>
        <dbReference type="ARBA" id="ARBA00023155"/>
    </source>
</evidence>
<evidence type="ECO:0000313" key="9">
    <source>
        <dbReference type="Proteomes" id="UP001652620"/>
    </source>
</evidence>
<dbReference type="PROSITE" id="PS50071">
    <property type="entry name" value="HOMEOBOX_2"/>
    <property type="match status" value="1"/>
</dbReference>
<feature type="region of interest" description="Disordered" evidence="7">
    <location>
        <begin position="459"/>
        <end position="513"/>
    </location>
</feature>
<evidence type="ECO:0000256" key="2">
    <source>
        <dbReference type="ARBA" id="ARBA00023125"/>
    </source>
</evidence>
<keyword evidence="4 5" id="KW-0539">Nucleus</keyword>
<evidence type="ECO:0000313" key="10">
    <source>
        <dbReference type="RefSeq" id="XP_011206444.2"/>
    </source>
</evidence>
<comment type="subcellular location">
    <subcellularLocation>
        <location evidence="1 5 6">Nucleus</location>
    </subcellularLocation>
</comment>
<dbReference type="FunCoup" id="A0A6I9VAU2">
    <property type="interactions" value="95"/>
</dbReference>
<proteinExistence type="predicted"/>